<dbReference type="RefSeq" id="WP_388017375.1">
    <property type="nucleotide sequence ID" value="NZ_JBHUDT010000003.1"/>
</dbReference>
<organism evidence="1 2">
    <name type="scientific">Gelatiniphilus marinus</name>
    <dbReference type="NCBI Taxonomy" id="1759464"/>
    <lineage>
        <taxon>Bacteria</taxon>
        <taxon>Pseudomonadati</taxon>
        <taxon>Bacteroidota</taxon>
        <taxon>Flavobacteriia</taxon>
        <taxon>Flavobacteriales</taxon>
        <taxon>Flavobacteriaceae</taxon>
        <taxon>Gelatiniphilus</taxon>
    </lineage>
</organism>
<comment type="caution">
    <text evidence="1">The sequence shown here is derived from an EMBL/GenBank/DDBJ whole genome shotgun (WGS) entry which is preliminary data.</text>
</comment>
<protein>
    <submittedName>
        <fullName evidence="1">TolB family protein</fullName>
    </submittedName>
</protein>
<evidence type="ECO:0000313" key="1">
    <source>
        <dbReference type="EMBL" id="MFD2535237.1"/>
    </source>
</evidence>
<dbReference type="InterPro" id="IPR011042">
    <property type="entry name" value="6-blade_b-propeller_TolB-like"/>
</dbReference>
<reference evidence="2" key="1">
    <citation type="journal article" date="2019" name="Int. J. Syst. Evol. Microbiol.">
        <title>The Global Catalogue of Microorganisms (GCM) 10K type strain sequencing project: providing services to taxonomists for standard genome sequencing and annotation.</title>
        <authorList>
            <consortium name="The Broad Institute Genomics Platform"/>
            <consortium name="The Broad Institute Genome Sequencing Center for Infectious Disease"/>
            <person name="Wu L."/>
            <person name="Ma J."/>
        </authorList>
    </citation>
    <scope>NUCLEOTIDE SEQUENCE [LARGE SCALE GENOMIC DNA]</scope>
    <source>
        <strain evidence="2">KCTC 42903</strain>
    </source>
</reference>
<dbReference type="Gene3D" id="2.120.10.30">
    <property type="entry name" value="TolB, C-terminal domain"/>
    <property type="match status" value="1"/>
</dbReference>
<sequence>MNLSCFLILFIGCFGFSQNENYKITNLKINNQFPHFGLMYANDNKIVFTSYLLTKKGKAKKVAGQPILTIYEGKLAENGQIINPKPIIIDTKYGISHITSATMTPDGKQLYLTTNYNNKDKPKGNFKATNFHIKVGEYKAGLGFTNFKVLPFCKPKFSYGHPCLSKDGKTLYFIANIRGGKETTKGGSDIFKVDVLENGKYAQPKNLGGKVNSYSREMFPFISADDTLYFASNRPNGYGGFDIYKSKMNADGTFLKAEKMPKPINSGKDDFSFIIDAQNKTGYFSSKRNNGKGDDDVYYFLKQ</sequence>
<accession>A0ABW5JT76</accession>
<dbReference type="InterPro" id="IPR011659">
    <property type="entry name" value="WD40"/>
</dbReference>
<name>A0ABW5JT76_9FLAO</name>
<dbReference type="EMBL" id="JBHULK010000003">
    <property type="protein sequence ID" value="MFD2535237.1"/>
    <property type="molecule type" value="Genomic_DNA"/>
</dbReference>
<dbReference type="Proteomes" id="UP001597441">
    <property type="component" value="Unassembled WGS sequence"/>
</dbReference>
<dbReference type="Pfam" id="PF07676">
    <property type="entry name" value="PD40"/>
    <property type="match status" value="2"/>
</dbReference>
<evidence type="ECO:0000313" key="2">
    <source>
        <dbReference type="Proteomes" id="UP001597441"/>
    </source>
</evidence>
<gene>
    <name evidence="1" type="ORF">ACFSQS_09010</name>
</gene>
<proteinExistence type="predicted"/>
<keyword evidence="2" id="KW-1185">Reference proteome</keyword>
<dbReference type="SUPFAM" id="SSF82171">
    <property type="entry name" value="DPP6 N-terminal domain-like"/>
    <property type="match status" value="1"/>
</dbReference>